<dbReference type="PROSITE" id="PS50262">
    <property type="entry name" value="G_PROTEIN_RECEP_F1_2"/>
    <property type="match status" value="1"/>
</dbReference>
<sequence length="318" mass="35499">MIMPTVYGSICLLGVIGNGLVLYTVARKTTLHCKHTAADIFMFSLSLVDLLFLLGMPFLIHQLVGNGAWHFGETMCRIIAGVDASSQFTSTYILTAMTLDRYLATVYPLRSSYFRTPSVALAVVAGVWFLSLLTITPVWLYTRLMPLPDGQARCGMVLPNPSQDIYWYTLYQFFLAFAIPLVVICVVYIKILRYMLAAVAPLQHSNLEGRTKKVTRMAIAICTTFFICWAPFYFLQLVNLGVTSTPFEMAYMVAIGLSYSNSCITPFIYILLSKTFKRKIGVAFNPSKRKVPSTQLIPAEDGRPMMALSQSSARHADL</sequence>
<dbReference type="SMART" id="SM01381">
    <property type="entry name" value="7TM_GPCR_Srsx"/>
    <property type="match status" value="1"/>
</dbReference>
<dbReference type="SUPFAM" id="SSF81321">
    <property type="entry name" value="Family A G protein-coupled receptor-like"/>
    <property type="match status" value="1"/>
</dbReference>
<keyword evidence="11" id="KW-0807">Transducer</keyword>
<dbReference type="PANTHER" id="PTHR24229:SF90">
    <property type="entry name" value="MELANIN-CONCENTRATING HORMONE RECEPTOR 1"/>
    <property type="match status" value="1"/>
</dbReference>
<keyword evidence="9 16" id="KW-0675">Receptor</keyword>
<dbReference type="EMBL" id="SCEB01215605">
    <property type="protein sequence ID" value="RXM28628.1"/>
    <property type="molecule type" value="Genomic_DNA"/>
</dbReference>
<dbReference type="Pfam" id="PF00001">
    <property type="entry name" value="7tm_1"/>
    <property type="match status" value="1"/>
</dbReference>
<evidence type="ECO:0000256" key="6">
    <source>
        <dbReference type="ARBA" id="ARBA00022989"/>
    </source>
</evidence>
<dbReference type="AlphaFoldDB" id="A0A444U0C2"/>
<evidence type="ECO:0000256" key="2">
    <source>
        <dbReference type="ARBA" id="ARBA00011509"/>
    </source>
</evidence>
<evidence type="ECO:0000256" key="9">
    <source>
        <dbReference type="ARBA" id="ARBA00023170"/>
    </source>
</evidence>
<keyword evidence="17" id="KW-1185">Reference proteome</keyword>
<protein>
    <recommendedName>
        <fullName evidence="3">Melanin-concentrating hormone receptor 1</fullName>
    </recommendedName>
    <alternativeName>
        <fullName evidence="13">G-protein coupled receptor 24</fullName>
    </alternativeName>
    <alternativeName>
        <fullName evidence="12">MCH-1R</fullName>
    </alternativeName>
</protein>
<gene>
    <name evidence="16" type="ORF">EOD39_9576</name>
</gene>
<feature type="transmembrane region" description="Helical" evidence="14">
    <location>
        <begin position="6"/>
        <end position="26"/>
    </location>
</feature>
<dbReference type="GO" id="GO:0030273">
    <property type="term" value="F:melanin-concentrating hormone receptor activity"/>
    <property type="evidence" value="ECO:0007669"/>
    <property type="project" value="InterPro"/>
</dbReference>
<dbReference type="InterPro" id="IPR000276">
    <property type="entry name" value="GPCR_Rhodpsn"/>
</dbReference>
<dbReference type="Proteomes" id="UP000289886">
    <property type="component" value="Unassembled WGS sequence"/>
</dbReference>
<feature type="transmembrane region" description="Helical" evidence="14">
    <location>
        <begin position="119"/>
        <end position="140"/>
    </location>
</feature>
<dbReference type="GO" id="GO:0042923">
    <property type="term" value="F:neuropeptide binding"/>
    <property type="evidence" value="ECO:0007669"/>
    <property type="project" value="TreeGrafter"/>
</dbReference>
<keyword evidence="4" id="KW-1003">Cell membrane</keyword>
<dbReference type="InterPro" id="IPR017452">
    <property type="entry name" value="GPCR_Rhodpsn_7TM"/>
</dbReference>
<keyword evidence="7" id="KW-0297">G-protein coupled receptor</keyword>
<feature type="domain" description="G-protein coupled receptors family 1 profile" evidence="15">
    <location>
        <begin position="17"/>
        <end position="269"/>
    </location>
</feature>
<feature type="transmembrane region" description="Helical" evidence="14">
    <location>
        <begin position="38"/>
        <end position="58"/>
    </location>
</feature>
<dbReference type="PANTHER" id="PTHR24229">
    <property type="entry name" value="NEUROPEPTIDES RECEPTOR"/>
    <property type="match status" value="1"/>
</dbReference>
<comment type="subunit">
    <text evidence="2">Interacts with NCDN.</text>
</comment>
<dbReference type="GO" id="GO:0005886">
    <property type="term" value="C:plasma membrane"/>
    <property type="evidence" value="ECO:0007669"/>
    <property type="project" value="UniProtKB-SubCell"/>
</dbReference>
<evidence type="ECO:0000256" key="7">
    <source>
        <dbReference type="ARBA" id="ARBA00023040"/>
    </source>
</evidence>
<dbReference type="Gene3D" id="1.20.1070.10">
    <property type="entry name" value="Rhodopsin 7-helix transmembrane proteins"/>
    <property type="match status" value="1"/>
</dbReference>
<keyword evidence="8 14" id="KW-0472">Membrane</keyword>
<evidence type="ECO:0000256" key="4">
    <source>
        <dbReference type="ARBA" id="ARBA00022475"/>
    </source>
</evidence>
<proteinExistence type="predicted"/>
<evidence type="ECO:0000256" key="8">
    <source>
        <dbReference type="ARBA" id="ARBA00023136"/>
    </source>
</evidence>
<reference evidence="16 17" key="1">
    <citation type="submission" date="2019-01" db="EMBL/GenBank/DDBJ databases">
        <title>Draft Genome and Complete Hox-Cluster Characterization of the Sterlet Sturgeon (Acipenser ruthenus).</title>
        <authorList>
            <person name="Wei Q."/>
        </authorList>
    </citation>
    <scope>NUCLEOTIDE SEQUENCE [LARGE SCALE GENOMIC DNA]</scope>
    <source>
        <strain evidence="16">WHYD16114868_AA</strain>
        <tissue evidence="16">Blood</tissue>
    </source>
</reference>
<name>A0A444U0C2_ACIRT</name>
<evidence type="ECO:0000256" key="5">
    <source>
        <dbReference type="ARBA" id="ARBA00022692"/>
    </source>
</evidence>
<feature type="transmembrane region" description="Helical" evidence="14">
    <location>
        <begin position="165"/>
        <end position="189"/>
    </location>
</feature>
<accession>A0A444U0C2</accession>
<evidence type="ECO:0000256" key="11">
    <source>
        <dbReference type="ARBA" id="ARBA00023224"/>
    </source>
</evidence>
<comment type="subcellular location">
    <subcellularLocation>
        <location evidence="1">Cell membrane</location>
        <topology evidence="1">Multi-pass membrane protein</topology>
    </subcellularLocation>
</comment>
<dbReference type="InterPro" id="IPR004047">
    <property type="entry name" value="MCHR1"/>
</dbReference>
<dbReference type="GO" id="GO:0043005">
    <property type="term" value="C:neuron projection"/>
    <property type="evidence" value="ECO:0007669"/>
    <property type="project" value="TreeGrafter"/>
</dbReference>
<keyword evidence="10" id="KW-0325">Glycoprotein</keyword>
<evidence type="ECO:0000313" key="17">
    <source>
        <dbReference type="Proteomes" id="UP000289886"/>
    </source>
</evidence>
<dbReference type="InterPro" id="IPR008361">
    <property type="entry name" value="MCH_rcpt"/>
</dbReference>
<evidence type="ECO:0000256" key="13">
    <source>
        <dbReference type="ARBA" id="ARBA00033115"/>
    </source>
</evidence>
<dbReference type="PRINTS" id="PR00237">
    <property type="entry name" value="GPCRRHODOPSN"/>
</dbReference>
<keyword evidence="6 14" id="KW-1133">Transmembrane helix</keyword>
<evidence type="ECO:0000256" key="12">
    <source>
        <dbReference type="ARBA" id="ARBA00032830"/>
    </source>
</evidence>
<comment type="caution">
    <text evidence="16">The sequence shown here is derived from an EMBL/GenBank/DDBJ whole genome shotgun (WGS) entry which is preliminary data.</text>
</comment>
<evidence type="ECO:0000259" key="15">
    <source>
        <dbReference type="PROSITE" id="PS50262"/>
    </source>
</evidence>
<feature type="transmembrane region" description="Helical" evidence="14">
    <location>
        <begin position="217"/>
        <end position="238"/>
    </location>
</feature>
<organism evidence="16 17">
    <name type="scientific">Acipenser ruthenus</name>
    <name type="common">Sterlet sturgeon</name>
    <dbReference type="NCBI Taxonomy" id="7906"/>
    <lineage>
        <taxon>Eukaryota</taxon>
        <taxon>Metazoa</taxon>
        <taxon>Chordata</taxon>
        <taxon>Craniata</taxon>
        <taxon>Vertebrata</taxon>
        <taxon>Euteleostomi</taxon>
        <taxon>Actinopterygii</taxon>
        <taxon>Chondrostei</taxon>
        <taxon>Acipenseriformes</taxon>
        <taxon>Acipenseridae</taxon>
        <taxon>Acipenser</taxon>
    </lineage>
</organism>
<evidence type="ECO:0000256" key="14">
    <source>
        <dbReference type="SAM" id="Phobius"/>
    </source>
</evidence>
<feature type="transmembrane region" description="Helical" evidence="14">
    <location>
        <begin position="78"/>
        <end position="99"/>
    </location>
</feature>
<dbReference type="GO" id="GO:0007218">
    <property type="term" value="P:neuropeptide signaling pathway"/>
    <property type="evidence" value="ECO:0007669"/>
    <property type="project" value="InterPro"/>
</dbReference>
<evidence type="ECO:0000256" key="1">
    <source>
        <dbReference type="ARBA" id="ARBA00004651"/>
    </source>
</evidence>
<evidence type="ECO:0000313" key="16">
    <source>
        <dbReference type="EMBL" id="RXM28628.1"/>
    </source>
</evidence>
<evidence type="ECO:0000256" key="10">
    <source>
        <dbReference type="ARBA" id="ARBA00023180"/>
    </source>
</evidence>
<dbReference type="PRINTS" id="PR01507">
    <property type="entry name" value="MCH1RECEPTOR"/>
</dbReference>
<feature type="transmembrane region" description="Helical" evidence="14">
    <location>
        <begin position="250"/>
        <end position="272"/>
    </location>
</feature>
<dbReference type="PRINTS" id="PR01783">
    <property type="entry name" value="MCHRECEPTOR"/>
</dbReference>
<evidence type="ECO:0000256" key="3">
    <source>
        <dbReference type="ARBA" id="ARBA00022022"/>
    </source>
</evidence>
<keyword evidence="5 14" id="KW-0812">Transmembrane</keyword>